<dbReference type="PANTHER" id="PTHR12205:SF0">
    <property type="entry name" value="CENTROMERE_KINETOCHORE PROTEIN ZW10 HOMOLOG"/>
    <property type="match status" value="1"/>
</dbReference>
<gene>
    <name evidence="3" type="ORF">B0T18DRAFT_425231</name>
</gene>
<comment type="caution">
    <text evidence="3">The sequence shown here is derived from an EMBL/GenBank/DDBJ whole genome shotgun (WGS) entry which is preliminary data.</text>
</comment>
<proteinExistence type="predicted"/>
<dbReference type="GO" id="GO:0005737">
    <property type="term" value="C:cytoplasm"/>
    <property type="evidence" value="ECO:0007669"/>
    <property type="project" value="GOC"/>
</dbReference>
<evidence type="ECO:0000313" key="4">
    <source>
        <dbReference type="Proteomes" id="UP001172155"/>
    </source>
</evidence>
<sequence length="864" mass="95312">MAATDHDPESAQLAKALVAFSVDGAFPEEGISTLVVDPSALPAAIQALGQAKATLQSEVHAINQETADDVRSWKANAQSVQDDVLRSKTLANEILRKAETPQASGKAIREAEARSEFLARELNYNRQVQDALRGIKAVSNTLDMVEQARDERRILDALHLLEKSWTQLDAVPVNRSCRAIRLLDIRAFELKSDVHEVFDRVWTTLVNVDVEHGRISISSSRQDEPMNLSDAVVGLKAYKEVDERSKQLWQDVDRAVLIPRMDISQATLPAIHVDGDILEICGSAAQSVDTLFADLEKVFSFLVQRLPSDLVDTVSSTLLPGVIHKVTKVWLDSFVPASLQDMEKFQSVIASAKEFCNTLKSLGFSNYGDLQDWTDNAPRVWLSKCREAALDSVRAKLSQGLGASTVVERVEKQMVSRSEGMQLAANGATADDEDHGWGAWDDGEEEPLQPTEEIKGPGQSTTSDEDEGADAWGWGEEVANQDEKPQTVDDAKPDEDDDPSAAWGWGEEDADNADADDIEGPDNTKPQPQPRASAPEPREITFRETYNISSMPQPVLELIYAIVEDGAALTKDTYATSPVAAAAAGLFSLPTLALAMFRAVSPYYYTSDIGGNMYLYNDAIYLAERLADFAAAWKKRDDITTRAQNMLRLDGDIQTLQSFATRAYSKEMNVQKTVLRDLLGGDHSLMHQDEPESCISLAVARVRSMAIAWENILSRSAWHQAIGSLVDAVASKIIADVIDMSSIGQDEAYNIASWISSVTALDDLFLPKRSPSAPQSKSLSNKGETDQVPTTAQYAACWLRLKYLSEVLQSNLKDVRYLWVESELSLYFTVDEVIELINMSFEDNPRTREVLREITQNPTPLGHS</sequence>
<keyword evidence="4" id="KW-1185">Reference proteome</keyword>
<dbReference type="Gene3D" id="1.10.357.150">
    <property type="match status" value="1"/>
</dbReference>
<dbReference type="InterPro" id="IPR055148">
    <property type="entry name" value="ZW10_C_2"/>
</dbReference>
<evidence type="ECO:0000259" key="2">
    <source>
        <dbReference type="Pfam" id="PF22766"/>
    </source>
</evidence>
<dbReference type="GO" id="GO:1990423">
    <property type="term" value="C:RZZ complex"/>
    <property type="evidence" value="ECO:0007669"/>
    <property type="project" value="TreeGrafter"/>
</dbReference>
<evidence type="ECO:0000256" key="1">
    <source>
        <dbReference type="SAM" id="MobiDB-lite"/>
    </source>
</evidence>
<dbReference type="GO" id="GO:0007094">
    <property type="term" value="P:mitotic spindle assembly checkpoint signaling"/>
    <property type="evidence" value="ECO:0007669"/>
    <property type="project" value="TreeGrafter"/>
</dbReference>
<feature type="domain" description="ZW10 C-terminal helical" evidence="2">
    <location>
        <begin position="694"/>
        <end position="853"/>
    </location>
</feature>
<organism evidence="3 4">
    <name type="scientific">Schizothecium vesticola</name>
    <dbReference type="NCBI Taxonomy" id="314040"/>
    <lineage>
        <taxon>Eukaryota</taxon>
        <taxon>Fungi</taxon>
        <taxon>Dikarya</taxon>
        <taxon>Ascomycota</taxon>
        <taxon>Pezizomycotina</taxon>
        <taxon>Sordariomycetes</taxon>
        <taxon>Sordariomycetidae</taxon>
        <taxon>Sordariales</taxon>
        <taxon>Schizotheciaceae</taxon>
        <taxon>Schizothecium</taxon>
    </lineage>
</organism>
<dbReference type="GO" id="GO:0006888">
    <property type="term" value="P:endoplasmic reticulum to Golgi vesicle-mediated transport"/>
    <property type="evidence" value="ECO:0007669"/>
    <property type="project" value="TreeGrafter"/>
</dbReference>
<dbReference type="EMBL" id="JAUKUD010000001">
    <property type="protein sequence ID" value="KAK0754924.1"/>
    <property type="molecule type" value="Genomic_DNA"/>
</dbReference>
<dbReference type="AlphaFoldDB" id="A0AA40FBV7"/>
<feature type="region of interest" description="Disordered" evidence="1">
    <location>
        <begin position="425"/>
        <end position="539"/>
    </location>
</feature>
<feature type="compositionally biased region" description="Acidic residues" evidence="1">
    <location>
        <begin position="506"/>
        <end position="520"/>
    </location>
</feature>
<dbReference type="Pfam" id="PF22766">
    <property type="entry name" value="ZW10_C2"/>
    <property type="match status" value="1"/>
</dbReference>
<protein>
    <recommendedName>
        <fullName evidence="2">ZW10 C-terminal helical domain-containing protein</fullName>
    </recommendedName>
</protein>
<accession>A0AA40FBV7</accession>
<dbReference type="Proteomes" id="UP001172155">
    <property type="component" value="Unassembled WGS sequence"/>
</dbReference>
<dbReference type="InterPro" id="IPR046362">
    <property type="entry name" value="Zw10/DSL1_C_sf"/>
</dbReference>
<evidence type="ECO:0000313" key="3">
    <source>
        <dbReference type="EMBL" id="KAK0754924.1"/>
    </source>
</evidence>
<reference evidence="3" key="1">
    <citation type="submission" date="2023-06" db="EMBL/GenBank/DDBJ databases">
        <title>Genome-scale phylogeny and comparative genomics of the fungal order Sordariales.</title>
        <authorList>
            <consortium name="Lawrence Berkeley National Laboratory"/>
            <person name="Hensen N."/>
            <person name="Bonometti L."/>
            <person name="Westerberg I."/>
            <person name="Brannstrom I.O."/>
            <person name="Guillou S."/>
            <person name="Cros-Aarteil S."/>
            <person name="Calhoun S."/>
            <person name="Haridas S."/>
            <person name="Kuo A."/>
            <person name="Mondo S."/>
            <person name="Pangilinan J."/>
            <person name="Riley R."/>
            <person name="LaButti K."/>
            <person name="Andreopoulos B."/>
            <person name="Lipzen A."/>
            <person name="Chen C."/>
            <person name="Yanf M."/>
            <person name="Daum C."/>
            <person name="Ng V."/>
            <person name="Clum A."/>
            <person name="Steindorff A."/>
            <person name="Ohm R."/>
            <person name="Martin F."/>
            <person name="Silar P."/>
            <person name="Natvig D."/>
            <person name="Lalanne C."/>
            <person name="Gautier V."/>
            <person name="Ament-velasquez S.L."/>
            <person name="Kruys A."/>
            <person name="Hutchinson M.I."/>
            <person name="Powell A.J."/>
            <person name="Barry K."/>
            <person name="Miller A.N."/>
            <person name="Grigoriev I.V."/>
            <person name="Debuchy R."/>
            <person name="Gladieux P."/>
            <person name="Thoren M.H."/>
            <person name="Johannesson H."/>
        </authorList>
    </citation>
    <scope>NUCLEOTIDE SEQUENCE</scope>
    <source>
        <strain evidence="3">SMH3187-1</strain>
    </source>
</reference>
<name>A0AA40FBV7_9PEZI</name>
<dbReference type="PANTHER" id="PTHR12205">
    <property type="entry name" value="CENTROMERE/KINETOCHORE PROTEIN ZW10"/>
    <property type="match status" value="1"/>
</dbReference>
<feature type="compositionally biased region" description="Basic and acidic residues" evidence="1">
    <location>
        <begin position="481"/>
        <end position="491"/>
    </location>
</feature>